<sequence length="184" mass="20233">MAKLENVDLRTRWQDQNVYKKDGQWTVDGRPVVDVALSYLQHPPNIPGKTWLGLLVTAPPNAATPPHTHAGAAINATIIRGHMLNQMVHSYVDPVTGETKTHDSGPKVYGPGESWYEAPGCHHVRSENVGDEEAVFIANLVVSDEVFRGLDPSAKGIEADFAKIGRVFIIDKDMEESTRPSVQK</sequence>
<dbReference type="InParanoid" id="A0A2N3NLS8"/>
<dbReference type="Proteomes" id="UP000233524">
    <property type="component" value="Unassembled WGS sequence"/>
</dbReference>
<evidence type="ECO:0008006" key="3">
    <source>
        <dbReference type="Google" id="ProtNLM"/>
    </source>
</evidence>
<evidence type="ECO:0000313" key="2">
    <source>
        <dbReference type="Proteomes" id="UP000233524"/>
    </source>
</evidence>
<evidence type="ECO:0000313" key="1">
    <source>
        <dbReference type="EMBL" id="PKS13379.1"/>
    </source>
</evidence>
<accession>A0A2N3NLS8</accession>
<protein>
    <recommendedName>
        <fullName evidence="3">Cupin type-1 domain-containing protein</fullName>
    </recommendedName>
</protein>
<dbReference type="PANTHER" id="PTHR38599">
    <property type="entry name" value="CUPIN DOMAIN PROTEIN (AFU_ORTHOLOGUE AFUA_3G13620)"/>
    <property type="match status" value="1"/>
</dbReference>
<dbReference type="CDD" id="cd02234">
    <property type="entry name" value="cupin_BLR7677-like"/>
    <property type="match status" value="1"/>
</dbReference>
<dbReference type="STRING" id="41688.A0A2N3NLS8"/>
<dbReference type="Gene3D" id="2.60.120.10">
    <property type="entry name" value="Jelly Rolls"/>
    <property type="match status" value="1"/>
</dbReference>
<dbReference type="EMBL" id="NLAX01000001">
    <property type="protein sequence ID" value="PKS13379.1"/>
    <property type="molecule type" value="Genomic_DNA"/>
</dbReference>
<name>A0A2N3NLS8_9PEZI</name>
<proteinExistence type="predicted"/>
<organism evidence="1 2">
    <name type="scientific">Lomentospora prolificans</name>
    <dbReference type="NCBI Taxonomy" id="41688"/>
    <lineage>
        <taxon>Eukaryota</taxon>
        <taxon>Fungi</taxon>
        <taxon>Dikarya</taxon>
        <taxon>Ascomycota</taxon>
        <taxon>Pezizomycotina</taxon>
        <taxon>Sordariomycetes</taxon>
        <taxon>Hypocreomycetidae</taxon>
        <taxon>Microascales</taxon>
        <taxon>Microascaceae</taxon>
        <taxon>Lomentospora</taxon>
    </lineage>
</organism>
<dbReference type="PANTHER" id="PTHR38599:SF1">
    <property type="entry name" value="CUPIN DOMAIN PROTEIN (AFU_ORTHOLOGUE AFUA_3G13620)"/>
    <property type="match status" value="1"/>
</dbReference>
<gene>
    <name evidence="1" type="ORF">jhhlp_000150</name>
</gene>
<dbReference type="SUPFAM" id="SSF51182">
    <property type="entry name" value="RmlC-like cupins"/>
    <property type="match status" value="1"/>
</dbReference>
<reference evidence="1 2" key="1">
    <citation type="journal article" date="2017" name="G3 (Bethesda)">
        <title>First Draft Genome Sequence of the Pathogenic Fungus Lomentospora prolificans (Formerly Scedosporium prolificans).</title>
        <authorList>
            <person name="Luo R."/>
            <person name="Zimin A."/>
            <person name="Workman R."/>
            <person name="Fan Y."/>
            <person name="Pertea G."/>
            <person name="Grossman N."/>
            <person name="Wear M.P."/>
            <person name="Jia B."/>
            <person name="Miller H."/>
            <person name="Casadevall A."/>
            <person name="Timp W."/>
            <person name="Zhang S.X."/>
            <person name="Salzberg S.L."/>
        </authorList>
    </citation>
    <scope>NUCLEOTIDE SEQUENCE [LARGE SCALE GENOMIC DNA]</scope>
    <source>
        <strain evidence="1 2">JHH-5317</strain>
    </source>
</reference>
<comment type="caution">
    <text evidence="1">The sequence shown here is derived from an EMBL/GenBank/DDBJ whole genome shotgun (WGS) entry which is preliminary data.</text>
</comment>
<keyword evidence="2" id="KW-1185">Reference proteome</keyword>
<dbReference type="InterPro" id="IPR014710">
    <property type="entry name" value="RmlC-like_jellyroll"/>
</dbReference>
<dbReference type="AlphaFoldDB" id="A0A2N3NLS8"/>
<dbReference type="VEuPathDB" id="FungiDB:jhhlp_000150"/>
<dbReference type="OrthoDB" id="5793281at2759"/>
<dbReference type="InterPro" id="IPR011051">
    <property type="entry name" value="RmlC_Cupin_sf"/>
</dbReference>